<proteinExistence type="predicted"/>
<comment type="caution">
    <text evidence="2">The sequence shown here is derived from an EMBL/GenBank/DDBJ whole genome shotgun (WGS) entry which is preliminary data.</text>
</comment>
<evidence type="ECO:0000256" key="1">
    <source>
        <dbReference type="SAM" id="Coils"/>
    </source>
</evidence>
<dbReference type="PANTHER" id="PTHR35352:SF1">
    <property type="entry name" value="COILED-COIL DOMAIN-CONTAINING PROTEIN 150"/>
    <property type="match status" value="1"/>
</dbReference>
<keyword evidence="1" id="KW-0175">Coiled coil</keyword>
<gene>
    <name evidence="2" type="ORF">IRJ41_010816</name>
</gene>
<feature type="coiled-coil region" evidence="1">
    <location>
        <begin position="120"/>
        <end position="179"/>
    </location>
</feature>
<evidence type="ECO:0000313" key="3">
    <source>
        <dbReference type="Proteomes" id="UP001059041"/>
    </source>
</evidence>
<organism evidence="2 3">
    <name type="scientific">Triplophysa rosa</name>
    <name type="common">Cave loach</name>
    <dbReference type="NCBI Taxonomy" id="992332"/>
    <lineage>
        <taxon>Eukaryota</taxon>
        <taxon>Metazoa</taxon>
        <taxon>Chordata</taxon>
        <taxon>Craniata</taxon>
        <taxon>Vertebrata</taxon>
        <taxon>Euteleostomi</taxon>
        <taxon>Actinopterygii</taxon>
        <taxon>Neopterygii</taxon>
        <taxon>Teleostei</taxon>
        <taxon>Ostariophysi</taxon>
        <taxon>Cypriniformes</taxon>
        <taxon>Nemacheilidae</taxon>
        <taxon>Triplophysa</taxon>
    </lineage>
</organism>
<dbReference type="AlphaFoldDB" id="A0A9W7TKT4"/>
<accession>A0A9W7TKT4</accession>
<protein>
    <submittedName>
        <fullName evidence="2">Coiled-coil domain-containing protein 150</fullName>
    </submittedName>
</protein>
<dbReference type="Proteomes" id="UP001059041">
    <property type="component" value="Linkage Group LG14"/>
</dbReference>
<evidence type="ECO:0000313" key="2">
    <source>
        <dbReference type="EMBL" id="KAI7800725.1"/>
    </source>
</evidence>
<name>A0A9W7TKT4_TRIRA</name>
<feature type="coiled-coil region" evidence="1">
    <location>
        <begin position="12"/>
        <end position="39"/>
    </location>
</feature>
<dbReference type="PANTHER" id="PTHR35352">
    <property type="entry name" value="COILED-COIL DOMAIN-CONTAINING PROTEIN 150"/>
    <property type="match status" value="1"/>
</dbReference>
<dbReference type="EMBL" id="JAFHDT010000014">
    <property type="protein sequence ID" value="KAI7800725.1"/>
    <property type="molecule type" value="Genomic_DNA"/>
</dbReference>
<keyword evidence="3" id="KW-1185">Reference proteome</keyword>
<feature type="coiled-coil region" evidence="1">
    <location>
        <begin position="206"/>
        <end position="420"/>
    </location>
</feature>
<dbReference type="InterPro" id="IPR038807">
    <property type="entry name" value="CCDC150"/>
</dbReference>
<reference evidence="2" key="1">
    <citation type="submission" date="2021-02" db="EMBL/GenBank/DDBJ databases">
        <title>Comparative genomics reveals that relaxation of natural selection precedes convergent phenotypic evolution of cavefish.</title>
        <authorList>
            <person name="Peng Z."/>
        </authorList>
    </citation>
    <scope>NUCLEOTIDE SEQUENCE</scope>
    <source>
        <tissue evidence="2">Muscle</tissue>
    </source>
</reference>
<sequence length="941" mass="109296">MSRSVVCPLNMGATALESLSSLQRRLQSAEEQSEELVKGLNVLGVSAGHLLLNSSARSSLKHPVSPVNTHQVLGADGEGLLWRLCETLVSRVCRLESLLHALKLATFRLETDRELNPSHTARLHEQLSILQAQYEEEQRSSWREVLKLQDRLQQACDERKEAQQEVLRLREALQSTISAKRREQIAQETAVDLKAEQSRNAPLLRVKEMERVVERKSGQVKALEAACHTLHVDRQVNRAELKTKTEHIFSLERECQQLRDQSGVKETLMSELRKEMKNLKMSLQKQEQENVRLMSDERDVQVLNDKLEIQCSKLKATVQSLTLENTRIQNEHQNNIKEQKQLLDTVRRNSQTELQSTISEKLALQKQLEVLKEDQARLQQSSLVAQQTAVDHQQMLEQTIERLQEELSCALREEANMRKERDQINSEMRSKIVLRENEKNHLETQLSEIKIKLSTVNSGLQKQEMENKALVESLTVMQHQQETHRQVEQMLWDMTDSKNKLAYEKGKLQARVQQMGEDLKTMKAECSQHCQINITLQHSYTRVQSESNTLKEHLHMLQQQHRDTNEVVQVLEKVLSSHTLLQQNTQTLQTELQDRTQELHTLRKEKLQAMKEIQKLRAEAERLEKLTHITGNKVESLQKALDEAQLDNRKLAQNLEQFLQENHNAQEKLNTLSQREVELKEARVEICRLTEHVDYSKKLLKRKKDSMRQLKKALDEESVKSHDLSQANQELREKVSELEKLVSSQKSHLNSRTAENISLRIKDLEAEIESLEEIKDDYKKRSYEQSQSYQQLHSEMASLQTELQCLASNQQGELQAERHLNHTLHEKCLHLEKSLKRLQDERDQAEVSHGEITENTIEDHRDLCSISESFNDESEPQKLTENLRRTEKAAAQNRSEVLTHGCVFDPELEPWAFTLQRWEIKKDLTRITSSYKPTRLVHTLT</sequence>
<feature type="coiled-coil region" evidence="1">
    <location>
        <begin position="585"/>
        <end position="855"/>
    </location>
</feature>